<dbReference type="AlphaFoldDB" id="A0A9N9KV18"/>
<sequence>MAPTGSTSPADTALADDDDDDDLRKRYNVYLKTMIGRYWDGAHQDGELADTFANDFRKWPIKWYKYCTKTACNDFRSALRRRGVWVEDSTRIPVTRALFEAAQRQESYMWKQNEVIHECRHTTRSYMLQSRLTNLSLSRYIKDYYLDTEDGLRKSFVPAPRSLVRNSELVPSIAKEPQILVFAPPGRAPPGQAYKPALKEPASRSSERIGQNTLKSPPVVLMRAIVPLVQVPKVRQEPAPPAKQVRTEPVKQVAKEP</sequence>
<evidence type="ECO:0000313" key="2">
    <source>
        <dbReference type="EMBL" id="CAG8954805.1"/>
    </source>
</evidence>
<feature type="compositionally biased region" description="Basic and acidic residues" evidence="1">
    <location>
        <begin position="245"/>
        <end position="257"/>
    </location>
</feature>
<keyword evidence="3" id="KW-1185">Reference proteome</keyword>
<accession>A0A9N9KV18</accession>
<comment type="caution">
    <text evidence="2">The sequence shown here is derived from an EMBL/GenBank/DDBJ whole genome shotgun (WGS) entry which is preliminary data.</text>
</comment>
<dbReference type="Proteomes" id="UP000696280">
    <property type="component" value="Unassembled WGS sequence"/>
</dbReference>
<proteinExistence type="predicted"/>
<gene>
    <name evidence="2" type="ORF">HYFRA_00004730</name>
</gene>
<protein>
    <submittedName>
        <fullName evidence="2">Uncharacterized protein</fullName>
    </submittedName>
</protein>
<evidence type="ECO:0000256" key="1">
    <source>
        <dbReference type="SAM" id="MobiDB-lite"/>
    </source>
</evidence>
<name>A0A9N9KV18_9HELO</name>
<organism evidence="2 3">
    <name type="scientific">Hymenoscyphus fraxineus</name>
    <dbReference type="NCBI Taxonomy" id="746836"/>
    <lineage>
        <taxon>Eukaryota</taxon>
        <taxon>Fungi</taxon>
        <taxon>Dikarya</taxon>
        <taxon>Ascomycota</taxon>
        <taxon>Pezizomycotina</taxon>
        <taxon>Leotiomycetes</taxon>
        <taxon>Helotiales</taxon>
        <taxon>Helotiaceae</taxon>
        <taxon>Hymenoscyphus</taxon>
    </lineage>
</organism>
<dbReference type="EMBL" id="CAJVRL010000057">
    <property type="protein sequence ID" value="CAG8954805.1"/>
    <property type="molecule type" value="Genomic_DNA"/>
</dbReference>
<evidence type="ECO:0000313" key="3">
    <source>
        <dbReference type="Proteomes" id="UP000696280"/>
    </source>
</evidence>
<feature type="region of interest" description="Disordered" evidence="1">
    <location>
        <begin position="236"/>
        <end position="257"/>
    </location>
</feature>
<reference evidence="2" key="1">
    <citation type="submission" date="2021-07" db="EMBL/GenBank/DDBJ databases">
        <authorList>
            <person name="Durling M."/>
        </authorList>
    </citation>
    <scope>NUCLEOTIDE SEQUENCE</scope>
</reference>